<dbReference type="Pfam" id="PF13333">
    <property type="entry name" value="rve_2"/>
    <property type="match status" value="1"/>
</dbReference>
<keyword evidence="4" id="KW-1185">Reference proteome</keyword>
<dbReference type="Pfam" id="PF00665">
    <property type="entry name" value="rve"/>
    <property type="match status" value="1"/>
</dbReference>
<dbReference type="InterPro" id="IPR012337">
    <property type="entry name" value="RNaseH-like_sf"/>
</dbReference>
<dbReference type="EMBL" id="JBHUDE010000010">
    <property type="protein sequence ID" value="MFD1606680.1"/>
    <property type="molecule type" value="Genomic_DNA"/>
</dbReference>
<dbReference type="RefSeq" id="WP_149476521.1">
    <property type="nucleotide sequence ID" value="NZ_JAMBON010000114.1"/>
</dbReference>
<dbReference type="PROSITE" id="PS50994">
    <property type="entry name" value="INTEGRASE"/>
    <property type="match status" value="1"/>
</dbReference>
<dbReference type="SUPFAM" id="SSF46689">
    <property type="entry name" value="Homeodomain-like"/>
    <property type="match status" value="1"/>
</dbReference>
<proteinExistence type="predicted"/>
<dbReference type="Gene3D" id="3.30.420.10">
    <property type="entry name" value="Ribonuclease H-like superfamily/Ribonuclease H"/>
    <property type="match status" value="1"/>
</dbReference>
<dbReference type="InterPro" id="IPR036397">
    <property type="entry name" value="RNaseH_sf"/>
</dbReference>
<comment type="caution">
    <text evidence="3">The sequence shown here is derived from an EMBL/GenBank/DDBJ whole genome shotgun (WGS) entry which is preliminary data.</text>
</comment>
<dbReference type="Proteomes" id="UP001597221">
    <property type="component" value="Unassembled WGS sequence"/>
</dbReference>
<dbReference type="SUPFAM" id="SSF53098">
    <property type="entry name" value="Ribonuclease H-like"/>
    <property type="match status" value="1"/>
</dbReference>
<accession>A0ABW4HPT3</accession>
<dbReference type="PANTHER" id="PTHR46889:SF7">
    <property type="entry name" value="TRANSPOSASE FOR INSERTION SEQUENCE ELEMENT IS904"/>
    <property type="match status" value="1"/>
</dbReference>
<dbReference type="InterPro" id="IPR002514">
    <property type="entry name" value="Transposase_8"/>
</dbReference>
<dbReference type="InterPro" id="IPR048020">
    <property type="entry name" value="Transpos_IS3"/>
</dbReference>
<comment type="function">
    <text evidence="1">Involved in the transposition of the insertion sequence.</text>
</comment>
<dbReference type="Pfam" id="PF01527">
    <property type="entry name" value="HTH_Tnp_1"/>
    <property type="match status" value="1"/>
</dbReference>
<dbReference type="Pfam" id="PF13276">
    <property type="entry name" value="HTH_21"/>
    <property type="match status" value="1"/>
</dbReference>
<dbReference type="InterPro" id="IPR009057">
    <property type="entry name" value="Homeodomain-like_sf"/>
</dbReference>
<dbReference type="InterPro" id="IPR025948">
    <property type="entry name" value="HTH-like_dom"/>
</dbReference>
<dbReference type="InterPro" id="IPR001584">
    <property type="entry name" value="Integrase_cat-core"/>
</dbReference>
<dbReference type="InterPro" id="IPR050900">
    <property type="entry name" value="Transposase_IS3/IS150/IS904"/>
</dbReference>
<dbReference type="PANTHER" id="PTHR46889">
    <property type="entry name" value="TRANSPOSASE INSF FOR INSERTION SEQUENCE IS3B-RELATED"/>
    <property type="match status" value="1"/>
</dbReference>
<reference evidence="4" key="1">
    <citation type="journal article" date="2019" name="Int. J. Syst. Evol. Microbiol.">
        <title>The Global Catalogue of Microorganisms (GCM) 10K type strain sequencing project: providing services to taxonomists for standard genome sequencing and annotation.</title>
        <authorList>
            <consortium name="The Broad Institute Genomics Platform"/>
            <consortium name="The Broad Institute Genome Sequencing Center for Infectious Disease"/>
            <person name="Wu L."/>
            <person name="Ma J."/>
        </authorList>
    </citation>
    <scope>NUCLEOTIDE SEQUENCE [LARGE SCALE GENOMIC DNA]</scope>
    <source>
        <strain evidence="4">CGMCC 1.12376</strain>
    </source>
</reference>
<protein>
    <submittedName>
        <fullName evidence="3">IS3 family transposase</fullName>
    </submittedName>
</protein>
<gene>
    <name evidence="3" type="ORF">ACFSBH_03255</name>
</gene>
<sequence>MNTRNNGKRYNDDFRKMIVDLYHSGSSVKDLSSEYGVSDVTIYKWIKDLTPIEGTEGKEINPKDVDAIQKENLRLKQELEIPKKGYGHIRSKVNDTELTEFITEHKDDYPIRTMCETLDIPKSTYYQSLHKTESDRDRERREFTEKIIQIHEDSKKRYGAPKIHEILVKQGHKISINRVQRLMKKAGIQSIIVKKFRPTPSKEKVEERENILKRDFTTTAINQKWVGDITYIHTLRDGWCYLASVLDLHSRKVIGYSFGRSMTTELVEKALENAYVTQKPNDGVIFHSDLGSQYTSDAFTEKIQDYKMTHSFSHKGSPYDNACIESFHAILKKEEVNHVQYLDFNAARVELFKYIEGWYNRKRIHGSINYLTPQEMEDLALHQAA</sequence>
<organism evidence="3 4">
    <name type="scientific">Oceanobacillus luteolus</name>
    <dbReference type="NCBI Taxonomy" id="1274358"/>
    <lineage>
        <taxon>Bacteria</taxon>
        <taxon>Bacillati</taxon>
        <taxon>Bacillota</taxon>
        <taxon>Bacilli</taxon>
        <taxon>Bacillales</taxon>
        <taxon>Bacillaceae</taxon>
        <taxon>Oceanobacillus</taxon>
    </lineage>
</organism>
<evidence type="ECO:0000313" key="4">
    <source>
        <dbReference type="Proteomes" id="UP001597221"/>
    </source>
</evidence>
<evidence type="ECO:0000259" key="2">
    <source>
        <dbReference type="PROSITE" id="PS50994"/>
    </source>
</evidence>
<dbReference type="Gene3D" id="1.10.10.60">
    <property type="entry name" value="Homeodomain-like"/>
    <property type="match status" value="1"/>
</dbReference>
<name>A0ABW4HPT3_9BACI</name>
<feature type="domain" description="Integrase catalytic" evidence="2">
    <location>
        <begin position="216"/>
        <end position="381"/>
    </location>
</feature>
<evidence type="ECO:0000313" key="3">
    <source>
        <dbReference type="EMBL" id="MFD1606680.1"/>
    </source>
</evidence>
<evidence type="ECO:0000256" key="1">
    <source>
        <dbReference type="ARBA" id="ARBA00002286"/>
    </source>
</evidence>
<dbReference type="NCBIfam" id="NF033516">
    <property type="entry name" value="transpos_IS3"/>
    <property type="match status" value="1"/>
</dbReference>